<organism evidence="2">
    <name type="scientific">Pontimicrobium sp. SW4</name>
    <dbReference type="NCBI Taxonomy" id="3153519"/>
    <lineage>
        <taxon>Bacteria</taxon>
        <taxon>Pseudomonadati</taxon>
        <taxon>Bacteroidota</taxon>
        <taxon>Flavobacteriia</taxon>
        <taxon>Flavobacteriales</taxon>
        <taxon>Flavobacteriaceae</taxon>
        <taxon>Pontimicrobium</taxon>
    </lineage>
</organism>
<dbReference type="EMBL" id="CP157199">
    <property type="protein sequence ID" value="XBG59811.1"/>
    <property type="molecule type" value="Genomic_DNA"/>
</dbReference>
<proteinExistence type="predicted"/>
<keyword evidence="1" id="KW-0812">Transmembrane</keyword>
<evidence type="ECO:0000313" key="2">
    <source>
        <dbReference type="EMBL" id="XBG59811.1"/>
    </source>
</evidence>
<dbReference type="AlphaFoldDB" id="A0AAU7BP10"/>
<reference evidence="2" key="1">
    <citation type="submission" date="2024-05" db="EMBL/GenBank/DDBJ databases">
        <title>Pontimicrobium maritimus sp. nov., isolated form sea water.</title>
        <authorList>
            <person name="Muhammad N."/>
            <person name="Vuong T.Q."/>
            <person name="Han H.L."/>
            <person name="Kim S.-G."/>
        </authorList>
    </citation>
    <scope>NUCLEOTIDE SEQUENCE</scope>
    <source>
        <strain evidence="2">SW4</strain>
    </source>
</reference>
<keyword evidence="1" id="KW-1133">Transmembrane helix</keyword>
<feature type="transmembrane region" description="Helical" evidence="1">
    <location>
        <begin position="12"/>
        <end position="38"/>
    </location>
</feature>
<sequence>MEKQKLNTTLIYILSIFGFLCCCILGVGVIPSGIAFFLSNKQLKEAYANPDNYENIEAMKTAKIVALVVLIINVLMLIRVVYVFSTIGYDGFMEQYNEALEQWQQAQ</sequence>
<evidence type="ECO:0000256" key="1">
    <source>
        <dbReference type="SAM" id="Phobius"/>
    </source>
</evidence>
<feature type="transmembrane region" description="Helical" evidence="1">
    <location>
        <begin position="64"/>
        <end position="84"/>
    </location>
</feature>
<dbReference type="RefSeq" id="WP_347921689.1">
    <property type="nucleotide sequence ID" value="NZ_CP157199.1"/>
</dbReference>
<accession>A0AAU7BP10</accession>
<keyword evidence="1" id="KW-0472">Membrane</keyword>
<dbReference type="NCBIfam" id="NF040945">
    <property type="entry name" value="CCC_membrane"/>
    <property type="match status" value="1"/>
</dbReference>
<gene>
    <name evidence="2" type="ORF">ABGB03_08045</name>
</gene>
<protein>
    <submittedName>
        <fullName evidence="2">CCC motif membrane protein</fullName>
    </submittedName>
</protein>
<name>A0AAU7BP10_9FLAO</name>